<comment type="similarity">
    <text evidence="1">Belongs to the sigma-70 factor family. ECF subfamily.</text>
</comment>
<dbReference type="PANTHER" id="PTHR43133">
    <property type="entry name" value="RNA POLYMERASE ECF-TYPE SIGMA FACTO"/>
    <property type="match status" value="1"/>
</dbReference>
<feature type="domain" description="RNA polymerase sigma factor 70 region 4 type 2" evidence="7">
    <location>
        <begin position="111"/>
        <end position="163"/>
    </location>
</feature>
<dbReference type="Gene3D" id="1.10.1740.10">
    <property type="match status" value="1"/>
</dbReference>
<evidence type="ECO:0000313" key="9">
    <source>
        <dbReference type="Proteomes" id="UP000324974"/>
    </source>
</evidence>
<dbReference type="PANTHER" id="PTHR43133:SF8">
    <property type="entry name" value="RNA POLYMERASE SIGMA FACTOR HI_1459-RELATED"/>
    <property type="match status" value="1"/>
</dbReference>
<accession>A0A5C1AT80</accession>
<dbReference type="InterPro" id="IPR013325">
    <property type="entry name" value="RNA_pol_sigma_r2"/>
</dbReference>
<dbReference type="Pfam" id="PF08281">
    <property type="entry name" value="Sigma70_r4_2"/>
    <property type="match status" value="1"/>
</dbReference>
<evidence type="ECO:0000259" key="7">
    <source>
        <dbReference type="Pfam" id="PF08281"/>
    </source>
</evidence>
<dbReference type="RefSeq" id="WP_246173604.1">
    <property type="nucleotide sequence ID" value="NZ_CP042425.1"/>
</dbReference>
<dbReference type="Proteomes" id="UP000324974">
    <property type="component" value="Chromosome"/>
</dbReference>
<dbReference type="InterPro" id="IPR036388">
    <property type="entry name" value="WH-like_DNA-bd_sf"/>
</dbReference>
<keyword evidence="2" id="KW-0805">Transcription regulation</keyword>
<keyword evidence="3" id="KW-0731">Sigma factor</keyword>
<proteinExistence type="inferred from homology"/>
<gene>
    <name evidence="8" type="ORF">PX52LOC_07921</name>
</gene>
<dbReference type="NCBIfam" id="TIGR02937">
    <property type="entry name" value="sigma70-ECF"/>
    <property type="match status" value="1"/>
</dbReference>
<dbReference type="SUPFAM" id="SSF88659">
    <property type="entry name" value="Sigma3 and sigma4 domains of RNA polymerase sigma factors"/>
    <property type="match status" value="1"/>
</dbReference>
<evidence type="ECO:0000313" key="8">
    <source>
        <dbReference type="EMBL" id="QEL20802.1"/>
    </source>
</evidence>
<protein>
    <submittedName>
        <fullName evidence="8">RNA polymerase subunit sigma</fullName>
    </submittedName>
</protein>
<name>A0A5C1AT80_9BACT</name>
<evidence type="ECO:0000256" key="4">
    <source>
        <dbReference type="ARBA" id="ARBA00023125"/>
    </source>
</evidence>
<dbReference type="AlphaFoldDB" id="A0A5C1AT80"/>
<reference evidence="9" key="1">
    <citation type="submission" date="2019-08" db="EMBL/GenBank/DDBJ databases">
        <title>Limnoglobus roseus gen. nov., sp. nov., a novel freshwater planctomycete with a giant genome from the family Gemmataceae.</title>
        <authorList>
            <person name="Kulichevskaya I.S."/>
            <person name="Naumoff D.G."/>
            <person name="Miroshnikov K."/>
            <person name="Ivanova A."/>
            <person name="Philippov D.A."/>
            <person name="Hakobyan A."/>
            <person name="Rijpstra I.C."/>
            <person name="Sinninghe Damste J.S."/>
            <person name="Liesack W."/>
            <person name="Dedysh S.N."/>
        </authorList>
    </citation>
    <scope>NUCLEOTIDE SEQUENCE [LARGE SCALE GENOMIC DNA]</scope>
    <source>
        <strain evidence="9">PX52</strain>
    </source>
</reference>
<dbReference type="EMBL" id="CP042425">
    <property type="protein sequence ID" value="QEL20802.1"/>
    <property type="molecule type" value="Genomic_DNA"/>
</dbReference>
<dbReference type="InterPro" id="IPR007627">
    <property type="entry name" value="RNA_pol_sigma70_r2"/>
</dbReference>
<keyword evidence="5" id="KW-0804">Transcription</keyword>
<dbReference type="SUPFAM" id="SSF88946">
    <property type="entry name" value="Sigma2 domain of RNA polymerase sigma factors"/>
    <property type="match status" value="1"/>
</dbReference>
<dbReference type="KEGG" id="lrs:PX52LOC_07921"/>
<dbReference type="InterPro" id="IPR014284">
    <property type="entry name" value="RNA_pol_sigma-70_dom"/>
</dbReference>
<dbReference type="CDD" id="cd06171">
    <property type="entry name" value="Sigma70_r4"/>
    <property type="match status" value="1"/>
</dbReference>
<sequence>MHLDPDTRRQFEDLTLPHLDAAYNLARWLTRDDHAAQDVVQEAYLRAAKYFASFRGGDGRPWLLGIVRRASLDWLTKHRQRDEVAFNEVAHDRGDEESNPVLLAVRKWDQELVRQALIDLPRQLRETVILRELEGLTYQQIATVTEVPVGTVMSRLARGRQQLQQRLSGCPEGGVR</sequence>
<dbReference type="GO" id="GO:0016987">
    <property type="term" value="F:sigma factor activity"/>
    <property type="evidence" value="ECO:0007669"/>
    <property type="project" value="UniProtKB-KW"/>
</dbReference>
<dbReference type="Gene3D" id="1.10.10.10">
    <property type="entry name" value="Winged helix-like DNA-binding domain superfamily/Winged helix DNA-binding domain"/>
    <property type="match status" value="1"/>
</dbReference>
<dbReference type="GO" id="GO:0006352">
    <property type="term" value="P:DNA-templated transcription initiation"/>
    <property type="evidence" value="ECO:0007669"/>
    <property type="project" value="InterPro"/>
</dbReference>
<evidence type="ECO:0000256" key="5">
    <source>
        <dbReference type="ARBA" id="ARBA00023163"/>
    </source>
</evidence>
<feature type="domain" description="RNA polymerase sigma-70 region 2" evidence="6">
    <location>
        <begin position="18"/>
        <end position="79"/>
    </location>
</feature>
<dbReference type="Pfam" id="PF04542">
    <property type="entry name" value="Sigma70_r2"/>
    <property type="match status" value="1"/>
</dbReference>
<evidence type="ECO:0000256" key="3">
    <source>
        <dbReference type="ARBA" id="ARBA00023082"/>
    </source>
</evidence>
<keyword evidence="9" id="KW-1185">Reference proteome</keyword>
<dbReference type="InterPro" id="IPR039425">
    <property type="entry name" value="RNA_pol_sigma-70-like"/>
</dbReference>
<organism evidence="8 9">
    <name type="scientific">Limnoglobus roseus</name>
    <dbReference type="NCBI Taxonomy" id="2598579"/>
    <lineage>
        <taxon>Bacteria</taxon>
        <taxon>Pseudomonadati</taxon>
        <taxon>Planctomycetota</taxon>
        <taxon>Planctomycetia</taxon>
        <taxon>Gemmatales</taxon>
        <taxon>Gemmataceae</taxon>
        <taxon>Limnoglobus</taxon>
    </lineage>
</organism>
<dbReference type="InterPro" id="IPR013324">
    <property type="entry name" value="RNA_pol_sigma_r3/r4-like"/>
</dbReference>
<evidence type="ECO:0000259" key="6">
    <source>
        <dbReference type="Pfam" id="PF04542"/>
    </source>
</evidence>
<dbReference type="InterPro" id="IPR013249">
    <property type="entry name" value="RNA_pol_sigma70_r4_t2"/>
</dbReference>
<evidence type="ECO:0000256" key="2">
    <source>
        <dbReference type="ARBA" id="ARBA00023015"/>
    </source>
</evidence>
<dbReference type="GO" id="GO:0003677">
    <property type="term" value="F:DNA binding"/>
    <property type="evidence" value="ECO:0007669"/>
    <property type="project" value="UniProtKB-KW"/>
</dbReference>
<keyword evidence="4" id="KW-0238">DNA-binding</keyword>
<evidence type="ECO:0000256" key="1">
    <source>
        <dbReference type="ARBA" id="ARBA00010641"/>
    </source>
</evidence>